<keyword evidence="1" id="KW-0813">Transport</keyword>
<dbReference type="InterPro" id="IPR003439">
    <property type="entry name" value="ABC_transporter-like_ATP-bd"/>
</dbReference>
<dbReference type="EMBL" id="CP128355">
    <property type="protein sequence ID" value="XAF70721.1"/>
    <property type="molecule type" value="Genomic_DNA"/>
</dbReference>
<keyword evidence="6" id="KW-1185">Reference proteome</keyword>
<evidence type="ECO:0000256" key="3">
    <source>
        <dbReference type="ARBA" id="ARBA00022840"/>
    </source>
</evidence>
<name>A0ABZ3EE84_9STAP</name>
<dbReference type="PANTHER" id="PTHR42781:SF4">
    <property type="entry name" value="SPERMIDINE_PUTRESCINE IMPORT ATP-BINDING PROTEIN POTA"/>
    <property type="match status" value="1"/>
</dbReference>
<dbReference type="InterPro" id="IPR027417">
    <property type="entry name" value="P-loop_NTPase"/>
</dbReference>
<dbReference type="SMART" id="SM00382">
    <property type="entry name" value="AAA"/>
    <property type="match status" value="1"/>
</dbReference>
<dbReference type="PANTHER" id="PTHR42781">
    <property type="entry name" value="SPERMIDINE/PUTRESCINE IMPORT ATP-BINDING PROTEIN POTA"/>
    <property type="match status" value="1"/>
</dbReference>
<evidence type="ECO:0000256" key="2">
    <source>
        <dbReference type="ARBA" id="ARBA00022741"/>
    </source>
</evidence>
<proteinExistence type="predicted"/>
<evidence type="ECO:0000256" key="1">
    <source>
        <dbReference type="ARBA" id="ARBA00022448"/>
    </source>
</evidence>
<evidence type="ECO:0000313" key="5">
    <source>
        <dbReference type="EMBL" id="XAF70721.1"/>
    </source>
</evidence>
<keyword evidence="2" id="KW-0547">Nucleotide-binding</keyword>
<feature type="domain" description="ABC transporter" evidence="4">
    <location>
        <begin position="4"/>
        <end position="202"/>
    </location>
</feature>
<organism evidence="5 6">
    <name type="scientific">Staphylococcus hsinchuensis</name>
    <dbReference type="NCBI Taxonomy" id="3051183"/>
    <lineage>
        <taxon>Bacteria</taxon>
        <taxon>Bacillati</taxon>
        <taxon>Bacillota</taxon>
        <taxon>Bacilli</taxon>
        <taxon>Bacillales</taxon>
        <taxon>Staphylococcaceae</taxon>
        <taxon>Staphylococcus</taxon>
    </lineage>
</organism>
<dbReference type="Proteomes" id="UP001436297">
    <property type="component" value="Chromosome"/>
</dbReference>
<reference evidence="5 6" key="1">
    <citation type="journal article" date="2024" name="Pathogens">
        <title>Staphylococcus hsinchuensis sp. nov., Isolated from Soymilk.</title>
        <authorList>
            <person name="Wang Y.T."/>
            <person name="Lin Y.C."/>
            <person name="Hsieh Y.H."/>
            <person name="Lin Y.T."/>
            <person name="Hamada M."/>
            <person name="Chen C.C."/>
            <person name="Liou J.S."/>
            <person name="Lee A.Y."/>
            <person name="Zhang W.L."/>
            <person name="Chen Y.T."/>
            <person name="Huang C.H."/>
        </authorList>
    </citation>
    <scope>NUCLEOTIDE SEQUENCE [LARGE SCALE GENOMIC DNA]</scope>
    <source>
        <strain evidence="5 6">H164</strain>
    </source>
</reference>
<dbReference type="Pfam" id="PF00005">
    <property type="entry name" value="ABC_tran"/>
    <property type="match status" value="1"/>
</dbReference>
<dbReference type="GO" id="GO:0005524">
    <property type="term" value="F:ATP binding"/>
    <property type="evidence" value="ECO:0007669"/>
    <property type="project" value="UniProtKB-KW"/>
</dbReference>
<dbReference type="SUPFAM" id="SSF52540">
    <property type="entry name" value="P-loop containing nucleoside triphosphate hydrolases"/>
    <property type="match status" value="1"/>
</dbReference>
<protein>
    <submittedName>
        <fullName evidence="5">ATP-binding cassette domain-containing protein</fullName>
    </submittedName>
</protein>
<dbReference type="PROSITE" id="PS00211">
    <property type="entry name" value="ABC_TRANSPORTER_1"/>
    <property type="match status" value="1"/>
</dbReference>
<evidence type="ECO:0000313" key="6">
    <source>
        <dbReference type="Proteomes" id="UP001436297"/>
    </source>
</evidence>
<dbReference type="InterPro" id="IPR017871">
    <property type="entry name" value="ABC_transporter-like_CS"/>
</dbReference>
<evidence type="ECO:0000259" key="4">
    <source>
        <dbReference type="PROSITE" id="PS50893"/>
    </source>
</evidence>
<dbReference type="InterPro" id="IPR050093">
    <property type="entry name" value="ABC_SmlMolc_Importer"/>
</dbReference>
<sequence length="204" mass="23520">MIELKLKHELNNYQLSINIKDTTPKIYAIKGRSGRGKTTILNIIAGLKRANACYLNLNNRTLTDTENNKEVKIQKRNIGYLFQDYQLFPNMTVYQNITFMAQHSDHIENIMHQLNIAELSEQYPRQLSGGESQRVALARTLSTKPDLVLLDEPFSSLDDDTKDESISLVRNIFEQWQIPIIFVTHSKFEAQSLAHEIIDLEVSR</sequence>
<dbReference type="PROSITE" id="PS50893">
    <property type="entry name" value="ABC_TRANSPORTER_2"/>
    <property type="match status" value="1"/>
</dbReference>
<keyword evidence="3 5" id="KW-0067">ATP-binding</keyword>
<dbReference type="Gene3D" id="3.40.50.300">
    <property type="entry name" value="P-loop containing nucleotide triphosphate hydrolases"/>
    <property type="match status" value="1"/>
</dbReference>
<dbReference type="InterPro" id="IPR003593">
    <property type="entry name" value="AAA+_ATPase"/>
</dbReference>
<gene>
    <name evidence="5" type="ORF">QQM35_00970</name>
</gene>
<dbReference type="RefSeq" id="WP_251517935.1">
    <property type="nucleotide sequence ID" value="NZ_CP128355.1"/>
</dbReference>
<accession>A0ABZ3EE84</accession>